<dbReference type="OrthoDB" id="10251048at2759"/>
<dbReference type="Pfam" id="PF13344">
    <property type="entry name" value="Hydrolase_6"/>
    <property type="match status" value="1"/>
</dbReference>
<dbReference type="Gene3D" id="3.40.50.1000">
    <property type="entry name" value="HAD superfamily/HAD-like"/>
    <property type="match status" value="1"/>
</dbReference>
<dbReference type="InterPro" id="IPR036412">
    <property type="entry name" value="HAD-like_sf"/>
</dbReference>
<gene>
    <name evidence="1" type="ORF">BS47DRAFT_1489138</name>
</gene>
<evidence type="ECO:0000313" key="1">
    <source>
        <dbReference type="EMBL" id="KAF9506925.1"/>
    </source>
</evidence>
<keyword evidence="2" id="KW-1185">Reference proteome</keyword>
<feature type="non-terminal residue" evidence="1">
    <location>
        <position position="125"/>
    </location>
</feature>
<dbReference type="SUPFAM" id="SSF56784">
    <property type="entry name" value="HAD-like"/>
    <property type="match status" value="1"/>
</dbReference>
<name>A0A9P6AKF2_9AGAM</name>
<sequence length="125" mass="14039">MRRHANQVAVLSRKDNTDPWHAEAPCSEENNGVKSFVFRRSARRIYRPSRSYTTSPPLAFVFDIDGVLLRGEDVLPQGRGVLDVFHSNNPWKSKIPFILMTNGGGMKGSLRATFLSRQLGYEASS</sequence>
<comment type="caution">
    <text evidence="1">The sequence shown here is derived from an EMBL/GenBank/DDBJ whole genome shotgun (WGS) entry which is preliminary data.</text>
</comment>
<dbReference type="AlphaFoldDB" id="A0A9P6AKF2"/>
<proteinExistence type="predicted"/>
<evidence type="ECO:0008006" key="3">
    <source>
        <dbReference type="Google" id="ProtNLM"/>
    </source>
</evidence>
<dbReference type="EMBL" id="MU129094">
    <property type="protein sequence ID" value="KAF9506925.1"/>
    <property type="molecule type" value="Genomic_DNA"/>
</dbReference>
<dbReference type="InterPro" id="IPR006357">
    <property type="entry name" value="HAD-SF_hydro_IIA"/>
</dbReference>
<accession>A0A9P6AKF2</accession>
<reference evidence="1" key="1">
    <citation type="journal article" date="2020" name="Nat. Commun.">
        <title>Large-scale genome sequencing of mycorrhizal fungi provides insights into the early evolution of symbiotic traits.</title>
        <authorList>
            <person name="Miyauchi S."/>
            <person name="Kiss E."/>
            <person name="Kuo A."/>
            <person name="Drula E."/>
            <person name="Kohler A."/>
            <person name="Sanchez-Garcia M."/>
            <person name="Morin E."/>
            <person name="Andreopoulos B."/>
            <person name="Barry K.W."/>
            <person name="Bonito G."/>
            <person name="Buee M."/>
            <person name="Carver A."/>
            <person name="Chen C."/>
            <person name="Cichocki N."/>
            <person name="Clum A."/>
            <person name="Culley D."/>
            <person name="Crous P.W."/>
            <person name="Fauchery L."/>
            <person name="Girlanda M."/>
            <person name="Hayes R.D."/>
            <person name="Keri Z."/>
            <person name="LaButti K."/>
            <person name="Lipzen A."/>
            <person name="Lombard V."/>
            <person name="Magnuson J."/>
            <person name="Maillard F."/>
            <person name="Murat C."/>
            <person name="Nolan M."/>
            <person name="Ohm R.A."/>
            <person name="Pangilinan J."/>
            <person name="Pereira M.F."/>
            <person name="Perotto S."/>
            <person name="Peter M."/>
            <person name="Pfister S."/>
            <person name="Riley R."/>
            <person name="Sitrit Y."/>
            <person name="Stielow J.B."/>
            <person name="Szollosi G."/>
            <person name="Zifcakova L."/>
            <person name="Stursova M."/>
            <person name="Spatafora J.W."/>
            <person name="Tedersoo L."/>
            <person name="Vaario L.M."/>
            <person name="Yamada A."/>
            <person name="Yan M."/>
            <person name="Wang P."/>
            <person name="Xu J."/>
            <person name="Bruns T."/>
            <person name="Baldrian P."/>
            <person name="Vilgalys R."/>
            <person name="Dunand C."/>
            <person name="Henrissat B."/>
            <person name="Grigoriev I.V."/>
            <person name="Hibbett D."/>
            <person name="Nagy L.G."/>
            <person name="Martin F.M."/>
        </authorList>
    </citation>
    <scope>NUCLEOTIDE SEQUENCE</scope>
    <source>
        <strain evidence="1">UP504</strain>
    </source>
</reference>
<organism evidence="1 2">
    <name type="scientific">Hydnum rufescens UP504</name>
    <dbReference type="NCBI Taxonomy" id="1448309"/>
    <lineage>
        <taxon>Eukaryota</taxon>
        <taxon>Fungi</taxon>
        <taxon>Dikarya</taxon>
        <taxon>Basidiomycota</taxon>
        <taxon>Agaricomycotina</taxon>
        <taxon>Agaricomycetes</taxon>
        <taxon>Cantharellales</taxon>
        <taxon>Hydnaceae</taxon>
        <taxon>Hydnum</taxon>
    </lineage>
</organism>
<dbReference type="InterPro" id="IPR023214">
    <property type="entry name" value="HAD_sf"/>
</dbReference>
<evidence type="ECO:0000313" key="2">
    <source>
        <dbReference type="Proteomes" id="UP000886523"/>
    </source>
</evidence>
<dbReference type="Proteomes" id="UP000886523">
    <property type="component" value="Unassembled WGS sequence"/>
</dbReference>
<protein>
    <recommendedName>
        <fullName evidence="3">Phosphatidyl synthase</fullName>
    </recommendedName>
</protein>